<dbReference type="Gene3D" id="3.40.630.10">
    <property type="entry name" value="Zn peptidases"/>
    <property type="match status" value="1"/>
</dbReference>
<protein>
    <submittedName>
        <fullName evidence="2">Uncharacterized protein</fullName>
    </submittedName>
</protein>
<reference evidence="2 3" key="1">
    <citation type="submission" date="2024-04" db="EMBL/GenBank/DDBJ databases">
        <title>Novel species of the genus Ideonella isolated from streams.</title>
        <authorList>
            <person name="Lu H."/>
        </authorList>
    </citation>
    <scope>NUCLEOTIDE SEQUENCE [LARGE SCALE GENOMIC DNA]</scope>
    <source>
        <strain evidence="2 3">DXS22W</strain>
    </source>
</reference>
<feature type="region of interest" description="Disordered" evidence="1">
    <location>
        <begin position="1"/>
        <end position="22"/>
    </location>
</feature>
<organism evidence="2 3">
    <name type="scientific">Pseudaquabacterium inlustre</name>
    <dbReference type="NCBI Taxonomy" id="2984192"/>
    <lineage>
        <taxon>Bacteria</taxon>
        <taxon>Pseudomonadati</taxon>
        <taxon>Pseudomonadota</taxon>
        <taxon>Betaproteobacteria</taxon>
        <taxon>Burkholderiales</taxon>
        <taxon>Sphaerotilaceae</taxon>
        <taxon>Pseudaquabacterium</taxon>
    </lineage>
</organism>
<evidence type="ECO:0000313" key="3">
    <source>
        <dbReference type="Proteomes" id="UP001365405"/>
    </source>
</evidence>
<dbReference type="EMBL" id="JBBUTH010000006">
    <property type="protein sequence ID" value="MEK8050872.1"/>
    <property type="molecule type" value="Genomic_DNA"/>
</dbReference>
<keyword evidence="3" id="KW-1185">Reference proteome</keyword>
<evidence type="ECO:0000313" key="2">
    <source>
        <dbReference type="EMBL" id="MEK8050872.1"/>
    </source>
</evidence>
<name>A0ABU9CJZ4_9BURK</name>
<gene>
    <name evidence="2" type="ORF">AACH10_11550</name>
</gene>
<sequence length="274" mass="28591">MSAPPDGGTLPPPDVWPRPEGGASNDLAAFEAEFAAIATARGFAPERLGDALGHAITRWQRPADAAPDGAPRLLIASGFHGNESAGPWGLVLALRLLPQALLARVHLSLLPLVSGSGFTAGRRLNALGQNPNRGMGGHGGAHAPSAEGEVLLRHGERLAAAARDGVLACHEDLTRPWAYVYSFEPQATPGPFSQCLVAAGARWFTLAPDGDVDGCTVRGGLIHNHFDGSFECWMTECGAAVAACIETPGRADFARRTQAQAAMVLEFLAQRAPG</sequence>
<comment type="caution">
    <text evidence="2">The sequence shown here is derived from an EMBL/GenBank/DDBJ whole genome shotgun (WGS) entry which is preliminary data.</text>
</comment>
<dbReference type="Proteomes" id="UP001365405">
    <property type="component" value="Unassembled WGS sequence"/>
</dbReference>
<dbReference type="SUPFAM" id="SSF53187">
    <property type="entry name" value="Zn-dependent exopeptidases"/>
    <property type="match status" value="1"/>
</dbReference>
<proteinExistence type="predicted"/>
<accession>A0ABU9CJZ4</accession>
<evidence type="ECO:0000256" key="1">
    <source>
        <dbReference type="SAM" id="MobiDB-lite"/>
    </source>
</evidence>
<dbReference type="RefSeq" id="WP_341410566.1">
    <property type="nucleotide sequence ID" value="NZ_JBBUTH010000006.1"/>
</dbReference>